<feature type="domain" description="Streptomycin biosynthesis protein StrF" evidence="1">
    <location>
        <begin position="8"/>
        <end position="218"/>
    </location>
</feature>
<dbReference type="Proteomes" id="UP000531594">
    <property type="component" value="Unassembled WGS sequence"/>
</dbReference>
<sequence length="224" mass="26060">MTNSNKICFISCVNNYEEYNMALHHINLLNIPAGYEIETVAVENASSLTSGYNEGMRRTDAKYKVYLHQDVYIINKNFLYDILALFIKYPKLGMLGVVGSITIPNGYWWNSPYIYGTVYHTLTGKGNLGILRHNTVKRKYQPVRAIDGLIMITQYDVPWREDIFKGWHFYDVSQSIEFWKAGLEVGVPKQKQTWCIHDCGVTNMDGYEKNKEIFVQHYREFVVD</sequence>
<gene>
    <name evidence="2" type="ORF">HNR53_001830</name>
</gene>
<evidence type="ECO:0000313" key="2">
    <source>
        <dbReference type="EMBL" id="MBB6445212.1"/>
    </source>
</evidence>
<protein>
    <recommendedName>
        <fullName evidence="1">Streptomycin biosynthesis protein StrF domain-containing protein</fullName>
    </recommendedName>
</protein>
<dbReference type="EMBL" id="JACHGK010000005">
    <property type="protein sequence ID" value="MBB6445212.1"/>
    <property type="molecule type" value="Genomic_DNA"/>
</dbReference>
<proteinExistence type="predicted"/>
<dbReference type="Gene3D" id="3.90.550.10">
    <property type="entry name" value="Spore Coat Polysaccharide Biosynthesis Protein SpsA, Chain A"/>
    <property type="match status" value="1"/>
</dbReference>
<evidence type="ECO:0000259" key="1">
    <source>
        <dbReference type="Pfam" id="PF13712"/>
    </source>
</evidence>
<evidence type="ECO:0000313" key="3">
    <source>
        <dbReference type="Proteomes" id="UP000531594"/>
    </source>
</evidence>
<dbReference type="RefSeq" id="WP_184525042.1">
    <property type="nucleotide sequence ID" value="NZ_JACHGK010000005.1"/>
</dbReference>
<dbReference type="Pfam" id="PF13712">
    <property type="entry name" value="Glyco_tranf_2_5"/>
    <property type="match status" value="1"/>
</dbReference>
<reference evidence="2 3" key="1">
    <citation type="submission" date="2020-08" db="EMBL/GenBank/DDBJ databases">
        <title>Genomic Encyclopedia of Type Strains, Phase IV (KMG-IV): sequencing the most valuable type-strain genomes for metagenomic binning, comparative biology and taxonomic classification.</title>
        <authorList>
            <person name="Goeker M."/>
        </authorList>
    </citation>
    <scope>NUCLEOTIDE SEQUENCE [LARGE SCALE GENOMIC DNA]</scope>
    <source>
        <strain evidence="2 3">DSM 5391</strain>
    </source>
</reference>
<keyword evidence="3" id="KW-1185">Reference proteome</keyword>
<dbReference type="SUPFAM" id="SSF53448">
    <property type="entry name" value="Nucleotide-diphospho-sugar transferases"/>
    <property type="match status" value="1"/>
</dbReference>
<dbReference type="InterPro" id="IPR059123">
    <property type="entry name" value="StrF_dom"/>
</dbReference>
<comment type="caution">
    <text evidence="2">The sequence shown here is derived from an EMBL/GenBank/DDBJ whole genome shotgun (WGS) entry which is preliminary data.</text>
</comment>
<organism evidence="2 3">
    <name type="scientific">Bacillus benzoevorans</name>
    <dbReference type="NCBI Taxonomy" id="1456"/>
    <lineage>
        <taxon>Bacteria</taxon>
        <taxon>Bacillati</taxon>
        <taxon>Bacillota</taxon>
        <taxon>Bacilli</taxon>
        <taxon>Bacillales</taxon>
        <taxon>Bacillaceae</taxon>
        <taxon>Bacillus</taxon>
    </lineage>
</organism>
<dbReference type="InterPro" id="IPR029044">
    <property type="entry name" value="Nucleotide-diphossugar_trans"/>
</dbReference>
<accession>A0A7X0LW66</accession>
<name>A0A7X0LW66_9BACI</name>
<dbReference type="AlphaFoldDB" id="A0A7X0LW66"/>